<accession>A0A7D5UPM9</accession>
<evidence type="ECO:0000313" key="2">
    <source>
        <dbReference type="Proteomes" id="UP000510686"/>
    </source>
</evidence>
<reference evidence="1 2" key="1">
    <citation type="submission" date="2020-07" db="EMBL/GenBank/DDBJ databases">
        <title>Telomere length de novo assembly of all 7 chromosomes of the fungus, Metarhizium brunneum, using a novel assembly pipeline.</title>
        <authorList>
            <person name="Saud z."/>
            <person name="Kortsinoglou A."/>
            <person name="Kouvelis V.N."/>
            <person name="Butt T.M."/>
        </authorList>
    </citation>
    <scope>NUCLEOTIDE SEQUENCE [LARGE SCALE GENOMIC DNA]</scope>
    <source>
        <strain evidence="1 2">4556</strain>
    </source>
</reference>
<dbReference type="GeneID" id="90967442"/>
<name>A0A7D5UPM9_9HYPO</name>
<sequence>MLWFLFTISGQPSVRPEDSYSKAAAYGERRCVKLFNRPQCLATFDALQTLNFEEEGATPVGPINTILKALVSVKATFTVGSLKLQKRILFSASQG</sequence>
<dbReference type="Proteomes" id="UP000510686">
    <property type="component" value="Chromosome 1"/>
</dbReference>
<dbReference type="EMBL" id="CP058932">
    <property type="protein sequence ID" value="QLI63756.1"/>
    <property type="molecule type" value="Genomic_DNA"/>
</dbReference>
<evidence type="ECO:0000313" key="1">
    <source>
        <dbReference type="EMBL" id="QLI63756.1"/>
    </source>
</evidence>
<dbReference type="RefSeq" id="XP_065985644.1">
    <property type="nucleotide sequence ID" value="XM_066129674.1"/>
</dbReference>
<dbReference type="AlphaFoldDB" id="A0A7D5UPM9"/>
<protein>
    <submittedName>
        <fullName evidence="1">Uncharacterized protein</fullName>
    </submittedName>
</protein>
<proteinExistence type="predicted"/>
<gene>
    <name evidence="1" type="ORF">G6M90_00g009720</name>
</gene>
<keyword evidence="2" id="KW-1185">Reference proteome</keyword>
<dbReference type="KEGG" id="mbrn:90967442"/>
<organism evidence="1 2">
    <name type="scientific">Metarhizium brunneum</name>
    <dbReference type="NCBI Taxonomy" id="500148"/>
    <lineage>
        <taxon>Eukaryota</taxon>
        <taxon>Fungi</taxon>
        <taxon>Dikarya</taxon>
        <taxon>Ascomycota</taxon>
        <taxon>Pezizomycotina</taxon>
        <taxon>Sordariomycetes</taxon>
        <taxon>Hypocreomycetidae</taxon>
        <taxon>Hypocreales</taxon>
        <taxon>Clavicipitaceae</taxon>
        <taxon>Metarhizium</taxon>
    </lineage>
</organism>